<keyword evidence="6" id="KW-1185">Reference proteome</keyword>
<comment type="similarity">
    <text evidence="1">Belongs to the Cdt1 family.</text>
</comment>
<gene>
    <name evidence="5" type="ORF">G7Y89_g9472</name>
</gene>
<protein>
    <recommendedName>
        <fullName evidence="4">DNA replication factor Cdt1 C-terminal domain-containing protein</fullName>
    </recommendedName>
</protein>
<feature type="domain" description="DNA replication factor Cdt1 C-terminal" evidence="4">
    <location>
        <begin position="364"/>
        <end position="462"/>
    </location>
</feature>
<dbReference type="Proteomes" id="UP000566819">
    <property type="component" value="Unassembled WGS sequence"/>
</dbReference>
<proteinExistence type="inferred from homology"/>
<accession>A0A8H4RG51</accession>
<dbReference type="Gene3D" id="1.10.10.1420">
    <property type="entry name" value="DNA replication factor Cdt1, C-terminal WH domain"/>
    <property type="match status" value="1"/>
</dbReference>
<evidence type="ECO:0000313" key="5">
    <source>
        <dbReference type="EMBL" id="KAF4628681.1"/>
    </source>
</evidence>
<feature type="region of interest" description="Disordered" evidence="3">
    <location>
        <begin position="139"/>
        <end position="163"/>
    </location>
</feature>
<dbReference type="InterPro" id="IPR038090">
    <property type="entry name" value="Cdt1_C_WH_dom_sf"/>
</dbReference>
<dbReference type="EMBL" id="JAAMPI010000777">
    <property type="protein sequence ID" value="KAF4628681.1"/>
    <property type="molecule type" value="Genomic_DNA"/>
</dbReference>
<evidence type="ECO:0000256" key="1">
    <source>
        <dbReference type="ARBA" id="ARBA00008356"/>
    </source>
</evidence>
<dbReference type="AlphaFoldDB" id="A0A8H4RG51"/>
<reference evidence="5 6" key="1">
    <citation type="submission" date="2020-03" db="EMBL/GenBank/DDBJ databases">
        <title>Draft Genome Sequence of Cudoniella acicularis.</title>
        <authorList>
            <person name="Buettner E."/>
            <person name="Kellner H."/>
        </authorList>
    </citation>
    <scope>NUCLEOTIDE SEQUENCE [LARGE SCALE GENOMIC DNA]</scope>
    <source>
        <strain evidence="5 6">DSM 108380</strain>
    </source>
</reference>
<name>A0A8H4RG51_9HELO</name>
<feature type="compositionally biased region" description="Polar residues" evidence="3">
    <location>
        <begin position="139"/>
        <end position="152"/>
    </location>
</feature>
<feature type="region of interest" description="Disordered" evidence="3">
    <location>
        <begin position="1"/>
        <end position="27"/>
    </location>
</feature>
<evidence type="ECO:0000256" key="2">
    <source>
        <dbReference type="ARBA" id="ARBA00023306"/>
    </source>
</evidence>
<evidence type="ECO:0000313" key="6">
    <source>
        <dbReference type="Proteomes" id="UP000566819"/>
    </source>
</evidence>
<sequence length="472" mass="51551">MPSAVKRQKLSTTRSASSSTRSRGLDAFTKVSKGNSVAKPVSEKKHGDTIAITILEKHSTITRKRKLVEVDEESDTEDVSEILSAAIKAKLLEERKAKPVQEIPQTPRKPILNTSPQSIETPTKGASTLLDRLFLSSKTPTRSPLNSNSSKISLLDSDTPPSSQDLPTELLDLINLHAAFLTALSLHYAHNGTYSPADLRNLCPNVARAWGKRSVTLEDIRRTLGIMNTQIAAGGKKDPRISQLTLSDYGHGKICIEIHFTGGKVGRIARPVNENLLNEIFVSGLKAPWESRTNDEMTMKEFIANLPMESITTCPSLLKMSPLLAKGQRRLEDLKAGVTIKKETEAKKAQEMATSYTSGTKPTLLERLRQKQQHLSTLPPPPSKEALARKAALQRIEEVAAVLTHLSTSSSIGQTRISFTLPTVLSKIRDSARNPMSKVEGADCVRLLASEIAPEWVNIMKMGGWEDGGGGC</sequence>
<dbReference type="Pfam" id="PF26121">
    <property type="entry name" value="HTH_CDT1"/>
    <property type="match status" value="1"/>
</dbReference>
<organism evidence="5 6">
    <name type="scientific">Cudoniella acicularis</name>
    <dbReference type="NCBI Taxonomy" id="354080"/>
    <lineage>
        <taxon>Eukaryota</taxon>
        <taxon>Fungi</taxon>
        <taxon>Dikarya</taxon>
        <taxon>Ascomycota</taxon>
        <taxon>Pezizomycotina</taxon>
        <taxon>Leotiomycetes</taxon>
        <taxon>Helotiales</taxon>
        <taxon>Tricladiaceae</taxon>
        <taxon>Cudoniella</taxon>
    </lineage>
</organism>
<dbReference type="Pfam" id="PF16679">
    <property type="entry name" value="CDT1_C"/>
    <property type="match status" value="1"/>
</dbReference>
<dbReference type="InterPro" id="IPR032054">
    <property type="entry name" value="Cdt1_C"/>
</dbReference>
<keyword evidence="2" id="KW-0131">Cell cycle</keyword>
<feature type="compositionally biased region" description="Low complexity" evidence="3">
    <location>
        <begin position="11"/>
        <end position="22"/>
    </location>
</feature>
<dbReference type="OrthoDB" id="341730at2759"/>
<comment type="caution">
    <text evidence="5">The sequence shown here is derived from an EMBL/GenBank/DDBJ whole genome shotgun (WGS) entry which is preliminary data.</text>
</comment>
<evidence type="ECO:0000259" key="4">
    <source>
        <dbReference type="Pfam" id="PF16679"/>
    </source>
</evidence>
<evidence type="ECO:0000256" key="3">
    <source>
        <dbReference type="SAM" id="MobiDB-lite"/>
    </source>
</evidence>